<dbReference type="PANTHER" id="PTHR30485">
    <property type="entry name" value="NI/FE-HYDROGENASE 1 B-TYPE CYTOCHROME SUBUNIT"/>
    <property type="match status" value="1"/>
</dbReference>
<dbReference type="Gene3D" id="1.20.950.20">
    <property type="entry name" value="Transmembrane di-heme cytochromes, Chain C"/>
    <property type="match status" value="1"/>
</dbReference>
<dbReference type="InterPro" id="IPR000516">
    <property type="entry name" value="Ni-dep_Hydgase_cyt-B"/>
</dbReference>
<sequence>MSRSSRAERVHSPVVRLTHWIAAASMLCMIGSGWQIYNASPILPFTFPHWATLGGWLGGALLWHFAAMWALTAAGLIYLVHGFLGGHFRRDMAVPGPRAVLRDLSSALRFRLAHHDGEYNAVQRLLYAGVLLVAVLMVLTGLSIWKPVQLGWLCWLFGGYDIARRVHFALMTLIVGFLVVHLALVAIVPSTLVGMITGGHRRPSAAKEAVR</sequence>
<evidence type="ECO:0000256" key="9">
    <source>
        <dbReference type="ARBA" id="ARBA00022989"/>
    </source>
</evidence>
<comment type="subcellular location">
    <subcellularLocation>
        <location evidence="1">Cell membrane</location>
        <topology evidence="1">Multi-pass membrane protein</topology>
    </subcellularLocation>
</comment>
<comment type="similarity">
    <text evidence="2">Belongs to the HupC/HyaC/HydC family.</text>
</comment>
<dbReference type="PANTHER" id="PTHR30485:SF1">
    <property type="entry name" value="CYTOCHROME YDHU-RELATED"/>
    <property type="match status" value="1"/>
</dbReference>
<organism evidence="14 15">
    <name type="scientific">Rhizosaccharibacter radicis</name>
    <dbReference type="NCBI Taxonomy" id="2782605"/>
    <lineage>
        <taxon>Bacteria</taxon>
        <taxon>Pseudomonadati</taxon>
        <taxon>Pseudomonadota</taxon>
        <taxon>Alphaproteobacteria</taxon>
        <taxon>Acetobacterales</taxon>
        <taxon>Acetobacteraceae</taxon>
        <taxon>Rhizosaccharibacter</taxon>
    </lineage>
</organism>
<evidence type="ECO:0000256" key="3">
    <source>
        <dbReference type="ARBA" id="ARBA00022448"/>
    </source>
</evidence>
<name>A0ABT1VTR2_9PROT</name>
<keyword evidence="5" id="KW-0349">Heme</keyword>
<keyword evidence="10" id="KW-0408">Iron</keyword>
<keyword evidence="15" id="KW-1185">Reference proteome</keyword>
<evidence type="ECO:0000256" key="10">
    <source>
        <dbReference type="ARBA" id="ARBA00023004"/>
    </source>
</evidence>
<feature type="transmembrane region" description="Helical" evidence="12">
    <location>
        <begin position="165"/>
        <end position="193"/>
    </location>
</feature>
<dbReference type="InterPro" id="IPR011577">
    <property type="entry name" value="Cyt_b561_bac/Ni-Hgenase"/>
</dbReference>
<evidence type="ECO:0000313" key="15">
    <source>
        <dbReference type="Proteomes" id="UP001524547"/>
    </source>
</evidence>
<dbReference type="RefSeq" id="WP_422918487.1">
    <property type="nucleotide sequence ID" value="NZ_JAMZEJ010000002.1"/>
</dbReference>
<comment type="caution">
    <text evidence="14">The sequence shown here is derived from an EMBL/GenBank/DDBJ whole genome shotgun (WGS) entry which is preliminary data.</text>
</comment>
<dbReference type="InterPro" id="IPR016174">
    <property type="entry name" value="Di-haem_cyt_TM"/>
</dbReference>
<evidence type="ECO:0000256" key="7">
    <source>
        <dbReference type="ARBA" id="ARBA00022723"/>
    </source>
</evidence>
<keyword evidence="3" id="KW-0813">Transport</keyword>
<dbReference type="Proteomes" id="UP001524547">
    <property type="component" value="Unassembled WGS sequence"/>
</dbReference>
<evidence type="ECO:0000256" key="5">
    <source>
        <dbReference type="ARBA" id="ARBA00022617"/>
    </source>
</evidence>
<dbReference type="InterPro" id="IPR051542">
    <property type="entry name" value="Hydrogenase_cytochrome"/>
</dbReference>
<dbReference type="EMBL" id="JAMZEJ010000002">
    <property type="protein sequence ID" value="MCQ8239736.1"/>
    <property type="molecule type" value="Genomic_DNA"/>
</dbReference>
<feature type="domain" description="Cytochrome b561 bacterial/Ni-hydrogenase" evidence="13">
    <location>
        <begin position="10"/>
        <end position="198"/>
    </location>
</feature>
<gene>
    <name evidence="14" type="ORF">NFI88_02630</name>
</gene>
<evidence type="ECO:0000259" key="13">
    <source>
        <dbReference type="Pfam" id="PF01292"/>
    </source>
</evidence>
<evidence type="ECO:0000313" key="14">
    <source>
        <dbReference type="EMBL" id="MCQ8239736.1"/>
    </source>
</evidence>
<evidence type="ECO:0000256" key="8">
    <source>
        <dbReference type="ARBA" id="ARBA00022982"/>
    </source>
</evidence>
<dbReference type="Pfam" id="PF01292">
    <property type="entry name" value="Ni_hydr_CYTB"/>
    <property type="match status" value="1"/>
</dbReference>
<accession>A0ABT1VTR2</accession>
<feature type="transmembrane region" description="Helical" evidence="12">
    <location>
        <begin position="20"/>
        <end position="37"/>
    </location>
</feature>
<keyword evidence="11 12" id="KW-0472">Membrane</keyword>
<keyword evidence="7" id="KW-0479">Metal-binding</keyword>
<evidence type="ECO:0000256" key="2">
    <source>
        <dbReference type="ARBA" id="ARBA00008622"/>
    </source>
</evidence>
<evidence type="ECO:0000256" key="1">
    <source>
        <dbReference type="ARBA" id="ARBA00004651"/>
    </source>
</evidence>
<evidence type="ECO:0000256" key="12">
    <source>
        <dbReference type="SAM" id="Phobius"/>
    </source>
</evidence>
<keyword evidence="8" id="KW-0249">Electron transport</keyword>
<keyword evidence="4" id="KW-1003">Cell membrane</keyword>
<keyword evidence="9 12" id="KW-1133">Transmembrane helix</keyword>
<protein>
    <submittedName>
        <fullName evidence="14">Cytochrome b/b6 domain-containing protein</fullName>
    </submittedName>
</protein>
<evidence type="ECO:0000256" key="11">
    <source>
        <dbReference type="ARBA" id="ARBA00023136"/>
    </source>
</evidence>
<dbReference type="PRINTS" id="PR00161">
    <property type="entry name" value="NIHGNASECYTB"/>
</dbReference>
<evidence type="ECO:0000256" key="6">
    <source>
        <dbReference type="ARBA" id="ARBA00022692"/>
    </source>
</evidence>
<evidence type="ECO:0000256" key="4">
    <source>
        <dbReference type="ARBA" id="ARBA00022475"/>
    </source>
</evidence>
<proteinExistence type="inferred from homology"/>
<feature type="transmembrane region" description="Helical" evidence="12">
    <location>
        <begin position="57"/>
        <end position="80"/>
    </location>
</feature>
<dbReference type="SUPFAM" id="SSF81342">
    <property type="entry name" value="Transmembrane di-heme cytochromes"/>
    <property type="match status" value="1"/>
</dbReference>
<reference evidence="14 15" key="1">
    <citation type="submission" date="2022-06" db="EMBL/GenBank/DDBJ databases">
        <title>Rhizosaccharibacter gen. nov. sp. nov. KSS12, endophytic bacteria isolated from sugarcane.</title>
        <authorList>
            <person name="Pitiwittayakul N."/>
        </authorList>
    </citation>
    <scope>NUCLEOTIDE SEQUENCE [LARGE SCALE GENOMIC DNA]</scope>
    <source>
        <strain evidence="14 15">KSS12</strain>
    </source>
</reference>
<keyword evidence="6 12" id="KW-0812">Transmembrane</keyword>
<feature type="transmembrane region" description="Helical" evidence="12">
    <location>
        <begin position="125"/>
        <end position="145"/>
    </location>
</feature>